<name>A0ACC1TBN8_9APHY</name>
<organism evidence="1 2">
    <name type="scientific">Phlebia brevispora</name>
    <dbReference type="NCBI Taxonomy" id="194682"/>
    <lineage>
        <taxon>Eukaryota</taxon>
        <taxon>Fungi</taxon>
        <taxon>Dikarya</taxon>
        <taxon>Basidiomycota</taxon>
        <taxon>Agaricomycotina</taxon>
        <taxon>Agaricomycetes</taxon>
        <taxon>Polyporales</taxon>
        <taxon>Meruliaceae</taxon>
        <taxon>Phlebia</taxon>
    </lineage>
</organism>
<reference evidence="1" key="1">
    <citation type="submission" date="2022-07" db="EMBL/GenBank/DDBJ databases">
        <title>Genome Sequence of Phlebia brevispora.</title>
        <authorList>
            <person name="Buettner E."/>
        </authorList>
    </citation>
    <scope>NUCLEOTIDE SEQUENCE</scope>
    <source>
        <strain evidence="1">MPL23</strain>
    </source>
</reference>
<proteinExistence type="predicted"/>
<dbReference type="Proteomes" id="UP001148662">
    <property type="component" value="Unassembled WGS sequence"/>
</dbReference>
<gene>
    <name evidence="1" type="ORF">NM688_g1302</name>
</gene>
<keyword evidence="2" id="KW-1185">Reference proteome</keyword>
<dbReference type="EMBL" id="JANHOG010000134">
    <property type="protein sequence ID" value="KAJ3557748.1"/>
    <property type="molecule type" value="Genomic_DNA"/>
</dbReference>
<sequence>MATRPVFVVAGVGNGTGTGAAAARAFSKAGYRVALIARNVDHLNNIAKELNSAGGEVAAFPVKEYSYSAVLAVFDQVRSHRWSSQEPAEVRVALWNAAAGVWKPFLNVTEEDLKTSLDSNVVAAFAFSRGAILAFQKNSIDGLGKRDTLIFTGATASIRGNVLTSAFAAGKFALRALSQSLAKEFGKENIHVAHAIIDGNIPTDLAASQWSGEAQEEFRRNQDIRLNPESIAASYLYLVNQDRSAWTWELDLRPAHGKCRNFCFIFESTAKLTYRSRDMLQTRIYGATLRERRVNPSTHYTVTIRGLATSSSDPFSNHPLRALALFEFMPVVSRDQITQTPFDDTDADLVLHTSDRFRIYGRGFVLAQASPVFQGMLAMPLPPPGETGAGDYIVGKPAVELSEDTKALDMFFRCCSAVANLMLMPRISSHFLRLETSTMRMASEATVTPLAN</sequence>
<protein>
    <submittedName>
        <fullName evidence="1">Uncharacterized protein</fullName>
    </submittedName>
</protein>
<comment type="caution">
    <text evidence="1">The sequence shown here is derived from an EMBL/GenBank/DDBJ whole genome shotgun (WGS) entry which is preliminary data.</text>
</comment>
<accession>A0ACC1TBN8</accession>
<evidence type="ECO:0000313" key="1">
    <source>
        <dbReference type="EMBL" id="KAJ3557748.1"/>
    </source>
</evidence>
<evidence type="ECO:0000313" key="2">
    <source>
        <dbReference type="Proteomes" id="UP001148662"/>
    </source>
</evidence>